<keyword evidence="15" id="KW-1185">Reference proteome</keyword>
<dbReference type="Proteomes" id="UP000189941">
    <property type="component" value="Unassembled WGS sequence"/>
</dbReference>
<evidence type="ECO:0000256" key="6">
    <source>
        <dbReference type="ARBA" id="ARBA00022829"/>
    </source>
</evidence>
<evidence type="ECO:0000256" key="10">
    <source>
        <dbReference type="ARBA" id="ARBA00023306"/>
    </source>
</evidence>
<feature type="active site" evidence="11">
    <location>
        <position position="270"/>
    </location>
</feature>
<dbReference type="InterPro" id="IPR050090">
    <property type="entry name" value="Tyrosine_recombinase_XerCD"/>
</dbReference>
<dbReference type="PROSITE" id="PS51900">
    <property type="entry name" value="CB"/>
    <property type="match status" value="1"/>
</dbReference>
<evidence type="ECO:0000259" key="12">
    <source>
        <dbReference type="PROSITE" id="PS51898"/>
    </source>
</evidence>
<evidence type="ECO:0000256" key="8">
    <source>
        <dbReference type="ARBA" id="ARBA00023125"/>
    </source>
</evidence>
<evidence type="ECO:0000256" key="3">
    <source>
        <dbReference type="ARBA" id="ARBA00015810"/>
    </source>
</evidence>
<organism evidence="14 15">
    <name type="scientific">Globicatella sulfidifaciens DSM 15739</name>
    <dbReference type="NCBI Taxonomy" id="1121925"/>
    <lineage>
        <taxon>Bacteria</taxon>
        <taxon>Bacillati</taxon>
        <taxon>Bacillota</taxon>
        <taxon>Bacilli</taxon>
        <taxon>Lactobacillales</taxon>
        <taxon>Aerococcaceae</taxon>
        <taxon>Globicatella</taxon>
    </lineage>
</organism>
<dbReference type="GO" id="GO:0006313">
    <property type="term" value="P:DNA transposition"/>
    <property type="evidence" value="ECO:0007669"/>
    <property type="project" value="UniProtKB-UniRule"/>
</dbReference>
<dbReference type="EMBL" id="FUWO01000005">
    <property type="protein sequence ID" value="SJZ43187.1"/>
    <property type="molecule type" value="Genomic_DNA"/>
</dbReference>
<dbReference type="InterPro" id="IPR002104">
    <property type="entry name" value="Integrase_catalytic"/>
</dbReference>
<evidence type="ECO:0000256" key="7">
    <source>
        <dbReference type="ARBA" id="ARBA00022908"/>
    </source>
</evidence>
<dbReference type="GO" id="GO:0007059">
    <property type="term" value="P:chromosome segregation"/>
    <property type="evidence" value="ECO:0007669"/>
    <property type="project" value="UniProtKB-UniRule"/>
</dbReference>
<evidence type="ECO:0000313" key="14">
    <source>
        <dbReference type="EMBL" id="SJZ43187.1"/>
    </source>
</evidence>
<dbReference type="PROSITE" id="PS51898">
    <property type="entry name" value="TYR_RECOMBINASE"/>
    <property type="match status" value="1"/>
</dbReference>
<dbReference type="GO" id="GO:0003677">
    <property type="term" value="F:DNA binding"/>
    <property type="evidence" value="ECO:0007669"/>
    <property type="project" value="UniProtKB-UniRule"/>
</dbReference>
<dbReference type="PANTHER" id="PTHR30349:SF81">
    <property type="entry name" value="TYROSINE RECOMBINASE XERC"/>
    <property type="match status" value="1"/>
</dbReference>
<name>A0A1T4KLE1_9LACT</name>
<comment type="function">
    <text evidence="11">Site-specific tyrosine recombinase, which acts by catalyzing the cutting and rejoining of the recombining DNA molecules. The XerC-XerD complex is essential to convert dimers of the bacterial chromosome into monomers to permit their segregation at cell division. It also contributes to the segregational stability of plasmids.</text>
</comment>
<evidence type="ECO:0000256" key="2">
    <source>
        <dbReference type="ARBA" id="ARBA00010450"/>
    </source>
</evidence>
<evidence type="ECO:0000259" key="13">
    <source>
        <dbReference type="PROSITE" id="PS51900"/>
    </source>
</evidence>
<feature type="active site" evidence="11">
    <location>
        <position position="247"/>
    </location>
</feature>
<keyword evidence="8 11" id="KW-0238">DNA-binding</keyword>
<dbReference type="Pfam" id="PF00589">
    <property type="entry name" value="Phage_integrase"/>
    <property type="match status" value="1"/>
</dbReference>
<dbReference type="InterPro" id="IPR023009">
    <property type="entry name" value="Tyrosine_recombinase_XerC/XerD"/>
</dbReference>
<dbReference type="HAMAP" id="MF_01807">
    <property type="entry name" value="Recomb_XerD"/>
    <property type="match status" value="1"/>
</dbReference>
<keyword evidence="7 11" id="KW-0229">DNA integration</keyword>
<feature type="active site" evidence="11">
    <location>
        <position position="171"/>
    </location>
</feature>
<keyword evidence="6 11" id="KW-0159">Chromosome partition</keyword>
<feature type="active site" description="O-(3'-phospho-DNA)-tyrosine intermediate" evidence="11">
    <location>
        <position position="279"/>
    </location>
</feature>
<keyword evidence="5 11" id="KW-0132">Cell division</keyword>
<comment type="subunit">
    <text evidence="11">Forms a cyclic heterotetrameric complex composed of two molecules of XerC and two molecules of XerD.</text>
</comment>
<dbReference type="InterPro" id="IPR011932">
    <property type="entry name" value="Recomb_XerD"/>
</dbReference>
<dbReference type="GO" id="GO:0009037">
    <property type="term" value="F:tyrosine-based site-specific recombinase activity"/>
    <property type="evidence" value="ECO:0007669"/>
    <property type="project" value="UniProtKB-UniRule"/>
</dbReference>
<dbReference type="InterPro" id="IPR010998">
    <property type="entry name" value="Integrase_recombinase_N"/>
</dbReference>
<evidence type="ECO:0000313" key="15">
    <source>
        <dbReference type="Proteomes" id="UP000189941"/>
    </source>
</evidence>
<dbReference type="CDD" id="cd00798">
    <property type="entry name" value="INT_XerDC_C"/>
    <property type="match status" value="1"/>
</dbReference>
<evidence type="ECO:0000256" key="5">
    <source>
        <dbReference type="ARBA" id="ARBA00022618"/>
    </source>
</evidence>
<gene>
    <name evidence="11" type="primary">xerD</name>
    <name evidence="14" type="ORF">SAMN02746011_00759</name>
</gene>
<evidence type="ECO:0000256" key="9">
    <source>
        <dbReference type="ARBA" id="ARBA00023172"/>
    </source>
</evidence>
<dbReference type="HAMAP" id="MF_01808">
    <property type="entry name" value="Recomb_XerC_XerD"/>
    <property type="match status" value="1"/>
</dbReference>
<dbReference type="InterPro" id="IPR044068">
    <property type="entry name" value="CB"/>
</dbReference>
<keyword evidence="4 11" id="KW-0963">Cytoplasm</keyword>
<dbReference type="RefSeq" id="WP_078755558.1">
    <property type="nucleotide sequence ID" value="NZ_FUWO01000005.1"/>
</dbReference>
<accession>A0A1T4KLE1</accession>
<sequence length="298" mass="34571">MLSSYIEDFKRYLLLDQARSSNTIESYGRDLRKFNEFVKAQNIETMLQLNKPLIQNFLAQLKAEHYSASSTNRMLSSLKQFFNYLVIEKVIEQSPMTMIKSAKKPKRLPKALTVNEIDDLLQAPDLSTTWGIRDRAILEVMYASGLRVSELTHLSMRHCHLELGFIRTIGKGNKERIVPIGEEATYWIQRYFEEVRPAFQRKGKPTDIVFLTERGKPFTRQGIWKNIKKYVAQIGLDNDAVSPHVLRHSFATHLLEHGADLRMVQELLGHSDISTTQIYTHISKTRLQEVYRKAFPRS</sequence>
<dbReference type="InterPro" id="IPR013762">
    <property type="entry name" value="Integrase-like_cat_sf"/>
</dbReference>
<dbReference type="Pfam" id="PF02899">
    <property type="entry name" value="Phage_int_SAM_1"/>
    <property type="match status" value="1"/>
</dbReference>
<keyword evidence="9 11" id="KW-0233">DNA recombination</keyword>
<dbReference type="InterPro" id="IPR004107">
    <property type="entry name" value="Integrase_SAM-like_N"/>
</dbReference>
<dbReference type="NCBIfam" id="NF040815">
    <property type="entry name" value="recomb_XerA_Arch"/>
    <property type="match status" value="1"/>
</dbReference>
<dbReference type="OrthoDB" id="9801717at2"/>
<evidence type="ECO:0000256" key="4">
    <source>
        <dbReference type="ARBA" id="ARBA00022490"/>
    </source>
</evidence>
<dbReference type="PANTHER" id="PTHR30349">
    <property type="entry name" value="PHAGE INTEGRASE-RELATED"/>
    <property type="match status" value="1"/>
</dbReference>
<dbReference type="SUPFAM" id="SSF56349">
    <property type="entry name" value="DNA breaking-rejoining enzymes"/>
    <property type="match status" value="1"/>
</dbReference>
<feature type="domain" description="Tyr recombinase" evidence="12">
    <location>
        <begin position="107"/>
        <end position="292"/>
    </location>
</feature>
<dbReference type="AlphaFoldDB" id="A0A1T4KLE1"/>
<dbReference type="STRING" id="1121925.SAMN02746011_00759"/>
<reference evidence="15" key="1">
    <citation type="submission" date="2017-02" db="EMBL/GenBank/DDBJ databases">
        <authorList>
            <person name="Varghese N."/>
            <person name="Submissions S."/>
        </authorList>
    </citation>
    <scope>NUCLEOTIDE SEQUENCE [LARGE SCALE GENOMIC DNA]</scope>
    <source>
        <strain evidence="15">DSM 15739</strain>
    </source>
</reference>
<proteinExistence type="inferred from homology"/>
<feature type="active site" evidence="11">
    <location>
        <position position="147"/>
    </location>
</feature>
<feature type="active site" evidence="11">
    <location>
        <position position="244"/>
    </location>
</feature>
<feature type="domain" description="Core-binding (CB)" evidence="13">
    <location>
        <begin position="1"/>
        <end position="86"/>
    </location>
</feature>
<dbReference type="Gene3D" id="1.10.443.10">
    <property type="entry name" value="Intergrase catalytic core"/>
    <property type="match status" value="1"/>
</dbReference>
<keyword evidence="10 11" id="KW-0131">Cell cycle</keyword>
<dbReference type="GO" id="GO:0005737">
    <property type="term" value="C:cytoplasm"/>
    <property type="evidence" value="ECO:0007669"/>
    <property type="project" value="UniProtKB-SubCell"/>
</dbReference>
<evidence type="ECO:0000256" key="11">
    <source>
        <dbReference type="HAMAP-Rule" id="MF_01807"/>
    </source>
</evidence>
<dbReference type="NCBIfam" id="TIGR02225">
    <property type="entry name" value="recomb_XerD"/>
    <property type="match status" value="1"/>
</dbReference>
<dbReference type="Gene3D" id="1.10.150.130">
    <property type="match status" value="1"/>
</dbReference>
<dbReference type="GO" id="GO:0051301">
    <property type="term" value="P:cell division"/>
    <property type="evidence" value="ECO:0007669"/>
    <property type="project" value="UniProtKB-KW"/>
</dbReference>
<dbReference type="InterPro" id="IPR011010">
    <property type="entry name" value="DNA_brk_join_enz"/>
</dbReference>
<dbReference type="NCBIfam" id="NF001399">
    <property type="entry name" value="PRK00283.1"/>
    <property type="match status" value="1"/>
</dbReference>
<evidence type="ECO:0000256" key="1">
    <source>
        <dbReference type="ARBA" id="ARBA00004496"/>
    </source>
</evidence>
<comment type="similarity">
    <text evidence="2 11">Belongs to the 'phage' integrase family. XerD subfamily.</text>
</comment>
<comment type="subcellular location">
    <subcellularLocation>
        <location evidence="1 11">Cytoplasm</location>
    </subcellularLocation>
</comment>
<protein>
    <recommendedName>
        <fullName evidence="3 11">Tyrosine recombinase XerD</fullName>
    </recommendedName>
</protein>